<reference evidence="1 2" key="1">
    <citation type="submission" date="2018-08" db="EMBL/GenBank/DDBJ databases">
        <title>A genome reference for cultivated species of the human gut microbiota.</title>
        <authorList>
            <person name="Zou Y."/>
            <person name="Xue W."/>
            <person name="Luo G."/>
        </authorList>
    </citation>
    <scope>NUCLEOTIDE SEQUENCE [LARGE SCALE GENOMIC DNA]</scope>
    <source>
        <strain evidence="1 2">AF15-25</strain>
    </source>
</reference>
<organism evidence="1 2">
    <name type="scientific">Segatella copri</name>
    <dbReference type="NCBI Taxonomy" id="165179"/>
    <lineage>
        <taxon>Bacteria</taxon>
        <taxon>Pseudomonadati</taxon>
        <taxon>Bacteroidota</taxon>
        <taxon>Bacteroidia</taxon>
        <taxon>Bacteroidales</taxon>
        <taxon>Prevotellaceae</taxon>
        <taxon>Segatella</taxon>
    </lineage>
</organism>
<name>A0AA92TNY6_9BACT</name>
<gene>
    <name evidence="1" type="ORF">DWW35_15425</name>
</gene>
<comment type="caution">
    <text evidence="1">The sequence shown here is derived from an EMBL/GenBank/DDBJ whole genome shotgun (WGS) entry which is preliminary data.</text>
</comment>
<sequence length="637" mass="74954">MAEVRVSEYEKCAPSEINGIIELWHIRKLFENVVPKTECLEDFEMIKSKTSEYYSIVARFFKKLSPVDVVDEYKRLEWAYRNTFWVIIDQFKCYNAIDSETLKSIIGSNVNELRCVLKNCRIVEKYKQVIKELLLHEKLSAHLLLDEFVACHTNNNNEHLYFPSSLSISEREDIVIKYLESEEPNLNYVRLIVQAKNVADKFVLSAKTRLKAERLERKLNDDLLHDPRTCITRRQFEVVFSSIEDKRIRSVSYEKGYPSYNYRKSFIVSCSDSDKVIYCGRVFNWMDKYFMINLINKNCEVEAIEPAFMDKSKTAYPNYQKFEDKNNLAIYQLAGYNNILLQLGLPIERLLENFYISYLSEEFCYSGLPIRLPKVEDGWLEKCRIIFPELDNIARQYDTFVKEDEIDSEYLAMLPPQKMSEAKSLLMNKYYEINESNPTIKQVLFYLFASASLLYNVAPYKHKKYHSLVELIIHESVGYDQYTSYQKSKIDFLIENRMLKIADEGKLKFTNVKILPALKAIWEFGSCSYWHYDKDARNGLDELLELGLLVTDDHLLTKNERGYFSYYTDNSEYTNGYAYRNFYAHGCTPQANDDNAHAIAYFSMLRLLIILMLKICDDLWLARRILAVEMPKQSIQS</sequence>
<protein>
    <submittedName>
        <fullName evidence="1">Uncharacterized protein</fullName>
    </submittedName>
</protein>
<proteinExistence type="predicted"/>
<dbReference type="Proteomes" id="UP000285236">
    <property type="component" value="Unassembled WGS sequence"/>
</dbReference>
<evidence type="ECO:0000313" key="1">
    <source>
        <dbReference type="EMBL" id="RGU89079.1"/>
    </source>
</evidence>
<evidence type="ECO:0000313" key="2">
    <source>
        <dbReference type="Proteomes" id="UP000285236"/>
    </source>
</evidence>
<accession>A0AA92TNY6</accession>
<dbReference type="AlphaFoldDB" id="A0AA92TNY6"/>
<dbReference type="EMBL" id="QRYP01000086">
    <property type="protein sequence ID" value="RGU89079.1"/>
    <property type="molecule type" value="Genomic_DNA"/>
</dbReference>